<reference evidence="14" key="1">
    <citation type="submission" date="2025-08" db="UniProtKB">
        <authorList>
            <consortium name="RefSeq"/>
        </authorList>
    </citation>
    <scope>IDENTIFICATION</scope>
</reference>
<dbReference type="GO" id="GO:0000139">
    <property type="term" value="C:Golgi membrane"/>
    <property type="evidence" value="ECO:0007669"/>
    <property type="project" value="UniProtKB-SubCell"/>
</dbReference>
<keyword evidence="9" id="KW-0961">Cell wall biogenesis/degradation</keyword>
<keyword evidence="5" id="KW-0479">Metal-binding</keyword>
<dbReference type="GO" id="GO:0071555">
    <property type="term" value="P:cell wall organization"/>
    <property type="evidence" value="ECO:0007669"/>
    <property type="project" value="UniProtKB-KW"/>
</dbReference>
<feature type="transmembrane region" description="Helical" evidence="12">
    <location>
        <begin position="12"/>
        <end position="31"/>
    </location>
</feature>
<organism evidence="13 14">
    <name type="scientific">Nelumbo nucifera</name>
    <name type="common">Sacred lotus</name>
    <dbReference type="NCBI Taxonomy" id="4432"/>
    <lineage>
        <taxon>Eukaryota</taxon>
        <taxon>Viridiplantae</taxon>
        <taxon>Streptophyta</taxon>
        <taxon>Embryophyta</taxon>
        <taxon>Tracheophyta</taxon>
        <taxon>Spermatophyta</taxon>
        <taxon>Magnoliopsida</taxon>
        <taxon>Proteales</taxon>
        <taxon>Nelumbonaceae</taxon>
        <taxon>Nelumbo</taxon>
    </lineage>
</organism>
<name>A0A1U8A8A6_NELNU</name>
<dbReference type="GO" id="GO:0045492">
    <property type="term" value="P:xylan biosynthetic process"/>
    <property type="evidence" value="ECO:0000318"/>
    <property type="project" value="GO_Central"/>
</dbReference>
<dbReference type="EC" id="2.4.1.-" evidence="11"/>
<dbReference type="CDD" id="cd02537">
    <property type="entry name" value="GT8_Glycogenin"/>
    <property type="match status" value="1"/>
</dbReference>
<keyword evidence="7 12" id="KW-0472">Membrane</keyword>
<dbReference type="OMA" id="VVRSECE"/>
<accession>A0A1U8A8A6</accession>
<dbReference type="FunCoup" id="A0A1U8A8A6">
    <property type="interactions" value="63"/>
</dbReference>
<dbReference type="eggNOG" id="KOG1950">
    <property type="taxonomic scope" value="Eukaryota"/>
</dbReference>
<keyword evidence="3" id="KW-0808">Transferase</keyword>
<dbReference type="InterPro" id="IPR029044">
    <property type="entry name" value="Nucleotide-diphossugar_trans"/>
</dbReference>
<comment type="subcellular location">
    <subcellularLocation>
        <location evidence="1">Golgi apparatus membrane</location>
        <topology evidence="1">Single-pass type II membrane protein</topology>
    </subcellularLocation>
</comment>
<evidence type="ECO:0000256" key="3">
    <source>
        <dbReference type="ARBA" id="ARBA00022679"/>
    </source>
</evidence>
<proteinExistence type="inferred from homology"/>
<dbReference type="GO" id="GO:0016757">
    <property type="term" value="F:glycosyltransferase activity"/>
    <property type="evidence" value="ECO:0000318"/>
    <property type="project" value="GO_Central"/>
</dbReference>
<dbReference type="GeneID" id="104601797"/>
<dbReference type="FunFam" id="3.90.550.10:FF:000018">
    <property type="entry name" value="Hexosyltransferase"/>
    <property type="match status" value="1"/>
</dbReference>
<evidence type="ECO:0000313" key="13">
    <source>
        <dbReference type="Proteomes" id="UP000189703"/>
    </source>
</evidence>
<dbReference type="SUPFAM" id="SSF53448">
    <property type="entry name" value="Nucleotide-diphospho-sugar transferases"/>
    <property type="match status" value="1"/>
</dbReference>
<evidence type="ECO:0000256" key="9">
    <source>
        <dbReference type="ARBA" id="ARBA00023316"/>
    </source>
</evidence>
<evidence type="ECO:0000256" key="2">
    <source>
        <dbReference type="ARBA" id="ARBA00022676"/>
    </source>
</evidence>
<dbReference type="Pfam" id="PF01501">
    <property type="entry name" value="Glyco_transf_8"/>
    <property type="match status" value="1"/>
</dbReference>
<dbReference type="RefSeq" id="XP_010263571.1">
    <property type="nucleotide sequence ID" value="XM_010265269.2"/>
</dbReference>
<keyword evidence="13" id="KW-1185">Reference proteome</keyword>
<keyword evidence="4 12" id="KW-0812">Transmembrane</keyword>
<evidence type="ECO:0000256" key="5">
    <source>
        <dbReference type="ARBA" id="ARBA00022723"/>
    </source>
</evidence>
<dbReference type="GO" id="GO:0046872">
    <property type="term" value="F:metal ion binding"/>
    <property type="evidence" value="ECO:0007669"/>
    <property type="project" value="UniProtKB-KW"/>
</dbReference>
<gene>
    <name evidence="14" type="primary">LOC104601797</name>
</gene>
<dbReference type="OrthoDB" id="2014201at2759"/>
<dbReference type="Proteomes" id="UP000189703">
    <property type="component" value="Unplaced"/>
</dbReference>
<protein>
    <recommendedName>
        <fullName evidence="11">Hexosyltransferase</fullName>
        <ecNumber evidence="11">2.4.1.-</ecNumber>
    </recommendedName>
</protein>
<sequence length="583" mass="67657">MMKAASLKALVIRINLVFLAFFLLIYVTLLLRPSPSGYHESPALVAGCSLRECHHKKDDEAVKMKAVLEETILQQKMKLVRRQRPSFFSELGRGMKIGLVNMEDEDTSDWESIGKTTPISFERVSRYFEWKDLFPEWIDEEEDNDGPSCPEIPMPDFMAFAEMDMVVAKLPCRYPEQGWARDVFRLQVHLIAANLAAKKGKRDGGMRTKVVFLSSCRPMMELFRCDDLVKQEGEWWWYEPETGRLEQKVSMPVGSCKLALPLWGEGVNVNEVYNVSEITTKTNASVKREAYVTVLHSSEAYVCGAITLAQSIIRTGTKRDLVILLDKSISQPMRDALEAAGWKIRLIKRIRNPRAEKNSYNEYNYSKFRLWQLTDYDKIIFIDSDIVVLRNLDLVFHFPEMSATGNDGSIFNSGIMAIEPSKCTFRLLMEQRKEIVSYNGGDQGFLNEVFVWWHRLPRRVNFLKNFWANTTAEASMKNQLFGADPPKVYAIHFLGLKPWHCYRDYDCNWNIGDQRVYASDIAHARWWKIHDAMDESLQHFCRLTPQRKIELDWDSKMAGKMDLPDGHWRINISDPRRHMLLYN</sequence>
<keyword evidence="8" id="KW-0464">Manganese</keyword>
<keyword evidence="2" id="KW-0328">Glycosyltransferase</keyword>
<evidence type="ECO:0000256" key="11">
    <source>
        <dbReference type="RuleBase" id="RU362027"/>
    </source>
</evidence>
<dbReference type="InterPro" id="IPR050587">
    <property type="entry name" value="GNT1/Glycosyltrans_8"/>
</dbReference>
<dbReference type="InterPro" id="IPR002495">
    <property type="entry name" value="Glyco_trans_8"/>
</dbReference>
<evidence type="ECO:0000256" key="10">
    <source>
        <dbReference type="ARBA" id="ARBA00038162"/>
    </source>
</evidence>
<dbReference type="STRING" id="4432.A0A1U8A8A6"/>
<dbReference type="InParanoid" id="A0A1U8A8A6"/>
<dbReference type="KEGG" id="nnu:104601797"/>
<dbReference type="Gene3D" id="3.90.550.10">
    <property type="entry name" value="Spore Coat Polysaccharide Biosynthesis Protein SpsA, Chain A"/>
    <property type="match status" value="1"/>
</dbReference>
<dbReference type="PANTHER" id="PTHR11183">
    <property type="entry name" value="GLYCOGENIN SUBFAMILY MEMBER"/>
    <property type="match status" value="1"/>
</dbReference>
<evidence type="ECO:0000256" key="6">
    <source>
        <dbReference type="ARBA" id="ARBA00022989"/>
    </source>
</evidence>
<keyword evidence="6 12" id="KW-1133">Transmembrane helix</keyword>
<comment type="similarity">
    <text evidence="10">Belongs to the glycosyltransferase 8 family. Glycogenin subfamily.</text>
</comment>
<evidence type="ECO:0000313" key="14">
    <source>
        <dbReference type="RefSeq" id="XP_010263571.1"/>
    </source>
</evidence>
<evidence type="ECO:0000256" key="4">
    <source>
        <dbReference type="ARBA" id="ARBA00022692"/>
    </source>
</evidence>
<evidence type="ECO:0000256" key="7">
    <source>
        <dbReference type="ARBA" id="ARBA00023136"/>
    </source>
</evidence>
<dbReference type="AlphaFoldDB" id="A0A1U8A8A6"/>
<evidence type="ECO:0000256" key="1">
    <source>
        <dbReference type="ARBA" id="ARBA00004323"/>
    </source>
</evidence>
<evidence type="ECO:0000256" key="12">
    <source>
        <dbReference type="SAM" id="Phobius"/>
    </source>
</evidence>
<evidence type="ECO:0000256" key="8">
    <source>
        <dbReference type="ARBA" id="ARBA00023211"/>
    </source>
</evidence>